<comment type="caution">
    <text evidence="1">The sequence shown here is derived from an EMBL/GenBank/DDBJ whole genome shotgun (WGS) entry which is preliminary data.</text>
</comment>
<evidence type="ECO:0000313" key="2">
    <source>
        <dbReference type="Proteomes" id="UP001172217"/>
    </source>
</evidence>
<name>A0ABT8NLQ3_9BURK</name>
<keyword evidence="2" id="KW-1185">Reference proteome</keyword>
<accession>A0ABT8NLQ3</accession>
<gene>
    <name evidence="1" type="ORF">QZM70_05180</name>
</gene>
<organism evidence="1 2">
    <name type="scientific">Burkholderia orbicola</name>
    <dbReference type="NCBI Taxonomy" id="2978683"/>
    <lineage>
        <taxon>Bacteria</taxon>
        <taxon>Pseudomonadati</taxon>
        <taxon>Pseudomonadota</taxon>
        <taxon>Betaproteobacteria</taxon>
        <taxon>Burkholderiales</taxon>
        <taxon>Burkholderiaceae</taxon>
        <taxon>Burkholderia</taxon>
        <taxon>Burkholderia cepacia complex</taxon>
    </lineage>
</organism>
<proteinExistence type="predicted"/>
<dbReference type="EMBL" id="JAUJQL010000003">
    <property type="protein sequence ID" value="MDN7522319.1"/>
    <property type="molecule type" value="Genomic_DNA"/>
</dbReference>
<reference evidence="1" key="1">
    <citation type="submission" date="2023-07" db="EMBL/GenBank/DDBJ databases">
        <title>A collection of bacterial strains from the Burkholderia cepacia Research Laboratory and Repository.</title>
        <authorList>
            <person name="Lipuma J."/>
            <person name="Spilker T."/>
            <person name="Caverly L."/>
        </authorList>
    </citation>
    <scope>NUCLEOTIDE SEQUENCE</scope>
    <source>
        <strain evidence="1">AU45194</strain>
    </source>
</reference>
<dbReference type="RefSeq" id="WP_256858174.1">
    <property type="nucleotide sequence ID" value="NZ_JAUJQA010000003.1"/>
</dbReference>
<evidence type="ECO:0000313" key="1">
    <source>
        <dbReference type="EMBL" id="MDN7522319.1"/>
    </source>
</evidence>
<protein>
    <submittedName>
        <fullName evidence="1">Uncharacterized protein</fullName>
    </submittedName>
</protein>
<sequence>MFVAIHIEANARDDVPLDAAAFNPLAAEMDSTGPGGKRTG</sequence>
<dbReference type="Proteomes" id="UP001172217">
    <property type="component" value="Unassembled WGS sequence"/>
</dbReference>